<dbReference type="Proteomes" id="UP000348942">
    <property type="component" value="Chromosome 2"/>
</dbReference>
<dbReference type="SUPFAM" id="SSF53474">
    <property type="entry name" value="alpha/beta-Hydrolases"/>
    <property type="match status" value="1"/>
</dbReference>
<feature type="chain" id="PRO_5024441723" evidence="1">
    <location>
        <begin position="22"/>
        <end position="682"/>
    </location>
</feature>
<evidence type="ECO:0000256" key="1">
    <source>
        <dbReference type="SAM" id="SignalP"/>
    </source>
</evidence>
<dbReference type="EMBL" id="CP045700">
    <property type="protein sequence ID" value="QGA66211.1"/>
    <property type="molecule type" value="Genomic_DNA"/>
</dbReference>
<organism evidence="3 4">
    <name type="scientific">Vibrio algicola</name>
    <dbReference type="NCBI Taxonomy" id="2662262"/>
    <lineage>
        <taxon>Bacteria</taxon>
        <taxon>Pseudomonadati</taxon>
        <taxon>Pseudomonadota</taxon>
        <taxon>Gammaproteobacteria</taxon>
        <taxon>Vibrionales</taxon>
        <taxon>Vibrionaceae</taxon>
        <taxon>Vibrio</taxon>
    </lineage>
</organism>
<dbReference type="InterPro" id="IPR050309">
    <property type="entry name" value="Type-B_Carboxylest/Lipase"/>
</dbReference>
<proteinExistence type="predicted"/>
<keyword evidence="1" id="KW-0732">Signal</keyword>
<reference evidence="3 4" key="1">
    <citation type="submission" date="2019-10" db="EMBL/GenBank/DDBJ databases">
        <title>Vibrio sp. nov., isolated from Coralline algae surface.</title>
        <authorList>
            <person name="Geng Y."/>
            <person name="Zhang X."/>
        </authorList>
    </citation>
    <scope>NUCLEOTIDE SEQUENCE [LARGE SCALE GENOMIC DNA]</scope>
    <source>
        <strain evidence="3 4">SM1977</strain>
    </source>
</reference>
<sequence>MRFMKRTFMAATIALMMTACGGDDTSNTPSVIPDEPVNVQPLPSEVVNLPIGNSSVDAMKESVVIRSLKGELQRVWVESFKGIPYAQATRFEHSHNIELASEVNATEFGDVCPQLRVTAQAQSEACLNINVWRPAETNIGDELPVYVFIHGGDFEYGSGSDPLVHGDTVVAQGKADKAPFMVVSFNYRLGLLGTRWVKGAQEPNRSNSGNYAIGDQKNALKWVNDNITQFGGDTNNVTVMGQGAGAMSVGLLQLSDTAQQTSKELFQRAIMQSDIGGFSYPTYDQAEATLKAAKKSSNELYGTEDIASLESYQAILEIQRKLLNPVAKLESWLLDNVSGVIDNHGSSMSTSMPFAPYIEHKDNLLTTYPGFHIRSQPGLNRDGFSVPTVIGSNHDESNTMSMLPNLASLILPVICELKTCSDDAQFEVVSILEWLKNEENTKQLDQRLLGLSQEARADIDLKDLLEQLDPNVYQIITHLFFGLSNDTAEQVLALTDYAKNDEHHIGGAVKNIAQYRRLMNDMLFAGPARQKAIETNPMNSSTFYQFDYKPSFNVWGYNPAEDNRLDILSVLNMVSCISGACNASELPFVFNKPYTVNGLKITPSNKDKALMANMSRLWFSDALFEDFQYRAESDSVLVIEESGDFSTLYEWDKRTQKGLDPELREGRLTGLSDAGILLGYMH</sequence>
<dbReference type="Pfam" id="PF00135">
    <property type="entry name" value="COesterase"/>
    <property type="match status" value="1"/>
</dbReference>
<dbReference type="InterPro" id="IPR002018">
    <property type="entry name" value="CarbesteraseB"/>
</dbReference>
<evidence type="ECO:0000313" key="3">
    <source>
        <dbReference type="EMBL" id="QGA66211.1"/>
    </source>
</evidence>
<keyword evidence="4" id="KW-1185">Reference proteome</keyword>
<feature type="domain" description="Carboxylesterase type B" evidence="2">
    <location>
        <begin position="76"/>
        <end position="620"/>
    </location>
</feature>
<dbReference type="AlphaFoldDB" id="A0A5Q0THU0"/>
<dbReference type="PANTHER" id="PTHR11559">
    <property type="entry name" value="CARBOXYLESTERASE"/>
    <property type="match status" value="1"/>
</dbReference>
<dbReference type="InterPro" id="IPR029058">
    <property type="entry name" value="AB_hydrolase_fold"/>
</dbReference>
<dbReference type="Gene3D" id="3.40.50.1820">
    <property type="entry name" value="alpha/beta hydrolase"/>
    <property type="match status" value="1"/>
</dbReference>
<evidence type="ECO:0000313" key="4">
    <source>
        <dbReference type="Proteomes" id="UP000348942"/>
    </source>
</evidence>
<name>A0A5Q0THU0_9VIBR</name>
<accession>A0A5Q0THU0</accession>
<gene>
    <name evidence="3" type="ORF">GFB47_12230</name>
</gene>
<dbReference type="PROSITE" id="PS51257">
    <property type="entry name" value="PROKAR_LIPOPROTEIN"/>
    <property type="match status" value="1"/>
</dbReference>
<protein>
    <submittedName>
        <fullName evidence="3">Carboxylesterase family protein</fullName>
    </submittedName>
</protein>
<evidence type="ECO:0000259" key="2">
    <source>
        <dbReference type="Pfam" id="PF00135"/>
    </source>
</evidence>
<feature type="signal peptide" evidence="1">
    <location>
        <begin position="1"/>
        <end position="21"/>
    </location>
</feature>